<keyword evidence="1" id="KW-0472">Membrane</keyword>
<keyword evidence="3" id="KW-1185">Reference proteome</keyword>
<feature type="transmembrane region" description="Helical" evidence="1">
    <location>
        <begin position="141"/>
        <end position="162"/>
    </location>
</feature>
<evidence type="ECO:0000313" key="3">
    <source>
        <dbReference type="Proteomes" id="UP000605361"/>
    </source>
</evidence>
<name>A0A931F5S5_9ACTN</name>
<feature type="transmembrane region" description="Helical" evidence="1">
    <location>
        <begin position="54"/>
        <end position="73"/>
    </location>
</feature>
<evidence type="ECO:0000256" key="1">
    <source>
        <dbReference type="SAM" id="Phobius"/>
    </source>
</evidence>
<keyword evidence="1" id="KW-1133">Transmembrane helix</keyword>
<dbReference type="EMBL" id="JADOGI010000341">
    <property type="protein sequence ID" value="MBF8193987.1"/>
    <property type="molecule type" value="Genomic_DNA"/>
</dbReference>
<reference evidence="2" key="1">
    <citation type="submission" date="2020-11" db="EMBL/GenBank/DDBJ databases">
        <title>Whole-genome analyses of Nonomuraea sp. K274.</title>
        <authorList>
            <person name="Veyisoglu A."/>
        </authorList>
    </citation>
    <scope>NUCLEOTIDE SEQUENCE</scope>
    <source>
        <strain evidence="2">K274</strain>
    </source>
</reference>
<accession>A0A931F5S5</accession>
<gene>
    <name evidence="2" type="ORF">ITP53_51600</name>
</gene>
<dbReference type="AlphaFoldDB" id="A0A931F5S5"/>
<evidence type="ECO:0008006" key="4">
    <source>
        <dbReference type="Google" id="ProtNLM"/>
    </source>
</evidence>
<proteinExistence type="predicted"/>
<feature type="transmembrane region" description="Helical" evidence="1">
    <location>
        <begin position="80"/>
        <end position="99"/>
    </location>
</feature>
<comment type="caution">
    <text evidence="2">The sequence shown here is derived from an EMBL/GenBank/DDBJ whole genome shotgun (WGS) entry which is preliminary data.</text>
</comment>
<dbReference type="Proteomes" id="UP000605361">
    <property type="component" value="Unassembled WGS sequence"/>
</dbReference>
<sequence>MSGRVLAAKALVVGVVALLTGLVGAGVVVPLGSAILRANDLTVLPVPALTQLRVVVGVAALLAVTAVLALALGRLVRLPAFVAVSLVVIPYVLAALPLLPDDVSRWLLRLTPAAAFAVQQTVTEYPQVVAHYAPSGGYFPLPGWAGLALLCGYAALALGLAVHRPRRRK</sequence>
<keyword evidence="1" id="KW-0812">Transmembrane</keyword>
<organism evidence="2 3">
    <name type="scientific">Nonomuraea cypriaca</name>
    <dbReference type="NCBI Taxonomy" id="1187855"/>
    <lineage>
        <taxon>Bacteria</taxon>
        <taxon>Bacillati</taxon>
        <taxon>Actinomycetota</taxon>
        <taxon>Actinomycetes</taxon>
        <taxon>Streptosporangiales</taxon>
        <taxon>Streptosporangiaceae</taxon>
        <taxon>Nonomuraea</taxon>
    </lineage>
</organism>
<protein>
    <recommendedName>
        <fullName evidence="4">ABC-2 type transport system permease protein</fullName>
    </recommendedName>
</protein>
<evidence type="ECO:0000313" key="2">
    <source>
        <dbReference type="EMBL" id="MBF8193987.1"/>
    </source>
</evidence>